<dbReference type="PROSITE" id="PS51257">
    <property type="entry name" value="PROKAR_LIPOPROTEIN"/>
    <property type="match status" value="1"/>
</dbReference>
<evidence type="ECO:0000313" key="1">
    <source>
        <dbReference type="EMBL" id="KAA5537859.1"/>
    </source>
</evidence>
<comment type="caution">
    <text evidence="1">The sequence shown here is derived from an EMBL/GenBank/DDBJ whole genome shotgun (WGS) entry which is preliminary data.</text>
</comment>
<evidence type="ECO:0000313" key="2">
    <source>
        <dbReference type="Proteomes" id="UP000325141"/>
    </source>
</evidence>
<reference evidence="1 2" key="1">
    <citation type="submission" date="2019-09" db="EMBL/GenBank/DDBJ databases">
        <title>Genome sequence and assembly of Flavobacterium sp.</title>
        <authorList>
            <person name="Chhetri G."/>
        </authorList>
    </citation>
    <scope>NUCLEOTIDE SEQUENCE [LARGE SCALE GENOMIC DNA]</scope>
    <source>
        <strain evidence="1 2">SNL9</strain>
    </source>
</reference>
<keyword evidence="2" id="KW-1185">Reference proteome</keyword>
<dbReference type="Proteomes" id="UP000325141">
    <property type="component" value="Unassembled WGS sequence"/>
</dbReference>
<dbReference type="EMBL" id="VWSG01000002">
    <property type="protein sequence ID" value="KAA5537859.1"/>
    <property type="molecule type" value="Genomic_DNA"/>
</dbReference>
<proteinExistence type="predicted"/>
<protein>
    <recommendedName>
        <fullName evidence="3">Lipoprotein</fullName>
    </recommendedName>
</protein>
<gene>
    <name evidence="1" type="ORF">F0460_04140</name>
</gene>
<accession>A0A5M6CX80</accession>
<dbReference type="AlphaFoldDB" id="A0A5M6CX80"/>
<name>A0A5M6CX80_9FLAO</name>
<dbReference type="RefSeq" id="WP_150010535.1">
    <property type="nucleotide sequence ID" value="NZ_VWSG01000002.1"/>
</dbReference>
<sequence length="200" mass="23307">MNKTITLYLKQSKAYLLIVGFFLTFLLTSGCHFDQGEVKIATNKVLVLKFDEESKDFSWGREYLYYDHPETFTIKANKEMSAEGTVISIFYEEENALLLKATAKHAPLEGDILIPEDFRPSDHFERVTTNDFVTPANGYKEMSEDLLPEVHFENMWSKVQSLVKVREYLQSNPNQQIQVFLYKPTIESSNNNRWIFILKN</sequence>
<evidence type="ECO:0008006" key="3">
    <source>
        <dbReference type="Google" id="ProtNLM"/>
    </source>
</evidence>
<organism evidence="1 2">
    <name type="scientific">Paenimyroides baculatum</name>
    <dbReference type="NCBI Taxonomy" id="2608000"/>
    <lineage>
        <taxon>Bacteria</taxon>
        <taxon>Pseudomonadati</taxon>
        <taxon>Bacteroidota</taxon>
        <taxon>Flavobacteriia</taxon>
        <taxon>Flavobacteriales</taxon>
        <taxon>Flavobacteriaceae</taxon>
        <taxon>Paenimyroides</taxon>
    </lineage>
</organism>